<dbReference type="AlphaFoldDB" id="A0A2R5GT61"/>
<evidence type="ECO:0000259" key="7">
    <source>
        <dbReference type="PROSITE" id="PS51456"/>
    </source>
</evidence>
<evidence type="ECO:0000256" key="3">
    <source>
        <dbReference type="ARBA" id="ARBA00023123"/>
    </source>
</evidence>
<sequence>MSYRGAKSGVVNDLVLLDGSGEQEIVEALAARHRADEIYTYIGEVLLVVNPYRLISGLYGSSKIRSYVSKKLYERPPHVYGIAEMAYRSMMLNTSNECVIITGESGAGKTEASKTVMEYVAAMASKSKQVQHIKDELLQTNPLLEAFGNAKTRRNDNSSRFGKYFAINFLYGDPSGGSISTYLLEKTRVTHQQEGERNFHIFYQLLSDSRRRGDFKLSGSPGDYNFFGDPGAAKVRSIDDARDFSETTRAMDFIGMGGDEQNAIFAILAAILHLGNVEFESRGRDASDIVNARAVSEAASLLGVNERDLSTALTHRTVKSGTESVRTSLSAEKAAFARDSLAKSLYGRLFDHIVARCNETIHTEQFSTCIGVLDIYGFEILGVNGFEQLCINYTNEKLHALFIELTLKGEQAEYKRENISWVPVEFFDNTPIVELVDRRGGLFSLIDEQSIFPQATDATLFQKFQSNIRARELSVPRGAAPGEFEIRHYAGTVLYNTEGMLEANKDTLFPDLVLVVYHTARNPIAKDLFADHPAVDAGRKTNKRPPTTCMQYKKSVADLMDTLRSNNQHYIRCIKPNESKRAGMFEGDMVITQVRYLGIAENLIVRRAGYAFRMTYDEFAAKFKCAVAGTDRWEPNTRKATEDILRKGGVKHYELGRTKVFIKDAKDLLRIEDARRNFLETAAEYLPEDDGLIGADRVIAFNAKAVRVPLLLVVGSKGLYLYDPDGRQTEHHAAFSEVDSLAFNEKEGWIAALSTYPGKHQEDPEVQVTYLMENIHISEVRNWVEVLSNVGVDLPLTASSSYPMDAVDGPAYKANLKLVGSGALNLPAIRNGGGAPAGGCCVIA</sequence>
<dbReference type="InterPro" id="IPR027417">
    <property type="entry name" value="P-loop_NTPase"/>
</dbReference>
<dbReference type="PRINTS" id="PR00193">
    <property type="entry name" value="MYOSINHEAVY"/>
</dbReference>
<keyword evidence="4 6" id="KW-0505">Motor protein</keyword>
<dbReference type="GO" id="GO:0005524">
    <property type="term" value="F:ATP binding"/>
    <property type="evidence" value="ECO:0007669"/>
    <property type="project" value="UniProtKB-UniRule"/>
</dbReference>
<evidence type="ECO:0000313" key="8">
    <source>
        <dbReference type="EMBL" id="GBG34030.1"/>
    </source>
</evidence>
<evidence type="ECO:0000256" key="6">
    <source>
        <dbReference type="PROSITE-ProRule" id="PRU00782"/>
    </source>
</evidence>
<organism evidence="8 9">
    <name type="scientific">Hondaea fermentalgiana</name>
    <dbReference type="NCBI Taxonomy" id="2315210"/>
    <lineage>
        <taxon>Eukaryota</taxon>
        <taxon>Sar</taxon>
        <taxon>Stramenopiles</taxon>
        <taxon>Bigyra</taxon>
        <taxon>Labyrinthulomycetes</taxon>
        <taxon>Thraustochytrida</taxon>
        <taxon>Thraustochytriidae</taxon>
        <taxon>Hondaea</taxon>
    </lineage>
</organism>
<dbReference type="PANTHER" id="PTHR13140:SF679">
    <property type="entry name" value="UNCONVENTIONAL MYOSIN IC"/>
    <property type="match status" value="1"/>
</dbReference>
<dbReference type="Gene3D" id="6.20.240.20">
    <property type="match status" value="1"/>
</dbReference>
<dbReference type="FunFam" id="1.10.10.820:FF:000001">
    <property type="entry name" value="Myosin heavy chain"/>
    <property type="match status" value="1"/>
</dbReference>
<dbReference type="InterPro" id="IPR001609">
    <property type="entry name" value="Myosin_head_motor_dom-like"/>
</dbReference>
<gene>
    <name evidence="8" type="ORF">FCC1311_102532</name>
</gene>
<dbReference type="GO" id="GO:0005737">
    <property type="term" value="C:cytoplasm"/>
    <property type="evidence" value="ECO:0007669"/>
    <property type="project" value="TreeGrafter"/>
</dbReference>
<feature type="region of interest" description="Actin-binding" evidence="6">
    <location>
        <begin position="556"/>
        <end position="578"/>
    </location>
</feature>
<dbReference type="PROSITE" id="PS51456">
    <property type="entry name" value="MYOSIN_MOTOR"/>
    <property type="match status" value="1"/>
</dbReference>
<dbReference type="PANTHER" id="PTHR13140">
    <property type="entry name" value="MYOSIN"/>
    <property type="match status" value="1"/>
</dbReference>
<evidence type="ECO:0000256" key="4">
    <source>
        <dbReference type="ARBA" id="ARBA00023175"/>
    </source>
</evidence>
<dbReference type="InterPro" id="IPR036961">
    <property type="entry name" value="Kinesin_motor_dom_sf"/>
</dbReference>
<keyword evidence="5 6" id="KW-0009">Actin-binding</keyword>
<dbReference type="GO" id="GO:0000146">
    <property type="term" value="F:microfilament motor activity"/>
    <property type="evidence" value="ECO:0007669"/>
    <property type="project" value="TreeGrafter"/>
</dbReference>
<dbReference type="GO" id="GO:0007015">
    <property type="term" value="P:actin filament organization"/>
    <property type="evidence" value="ECO:0007669"/>
    <property type="project" value="TreeGrafter"/>
</dbReference>
<dbReference type="EMBL" id="BEYU01000177">
    <property type="protein sequence ID" value="GBG34030.1"/>
    <property type="molecule type" value="Genomic_DNA"/>
</dbReference>
<protein>
    <submittedName>
        <fullName evidence="8">Unconventional myosin-Ia</fullName>
    </submittedName>
</protein>
<dbReference type="GO" id="GO:0051015">
    <property type="term" value="F:actin filament binding"/>
    <property type="evidence" value="ECO:0007669"/>
    <property type="project" value="TreeGrafter"/>
</dbReference>
<evidence type="ECO:0000313" key="9">
    <source>
        <dbReference type="Proteomes" id="UP000241890"/>
    </source>
</evidence>
<dbReference type="Gene3D" id="1.10.10.820">
    <property type="match status" value="1"/>
</dbReference>
<feature type="binding site" evidence="6">
    <location>
        <begin position="103"/>
        <end position="110"/>
    </location>
    <ligand>
        <name>ATP</name>
        <dbReference type="ChEBI" id="CHEBI:30616"/>
    </ligand>
</feature>
<accession>A0A2R5GT61</accession>
<name>A0A2R5GT61_9STRA</name>
<comment type="similarity">
    <text evidence="6">Belongs to the TRAFAC class myosin-kinesin ATPase superfamily. Myosin family.</text>
</comment>
<evidence type="ECO:0000256" key="1">
    <source>
        <dbReference type="ARBA" id="ARBA00022741"/>
    </source>
</evidence>
<dbReference type="InParanoid" id="A0A2R5GT61"/>
<keyword evidence="1 6" id="KW-0547">Nucleotide-binding</keyword>
<dbReference type="OrthoDB" id="6108017at2759"/>
<evidence type="ECO:0000256" key="2">
    <source>
        <dbReference type="ARBA" id="ARBA00022840"/>
    </source>
</evidence>
<keyword evidence="9" id="KW-1185">Reference proteome</keyword>
<reference evidence="8 9" key="1">
    <citation type="submission" date="2017-12" db="EMBL/GenBank/DDBJ databases">
        <title>Sequencing, de novo assembly and annotation of complete genome of a new Thraustochytrid species, strain FCC1311.</title>
        <authorList>
            <person name="Sedici K."/>
            <person name="Godart F."/>
            <person name="Aiese Cigliano R."/>
            <person name="Sanseverino W."/>
            <person name="Barakat M."/>
            <person name="Ortet P."/>
            <person name="Marechal E."/>
            <person name="Cagnac O."/>
            <person name="Amato A."/>
        </authorList>
    </citation>
    <scope>NUCLEOTIDE SEQUENCE [LARGE SCALE GENOMIC DNA]</scope>
</reference>
<dbReference type="SUPFAM" id="SSF52540">
    <property type="entry name" value="P-loop containing nucleoside triphosphate hydrolases"/>
    <property type="match status" value="1"/>
</dbReference>
<evidence type="ECO:0000256" key="5">
    <source>
        <dbReference type="ARBA" id="ARBA00023203"/>
    </source>
</evidence>
<dbReference type="GO" id="GO:0016459">
    <property type="term" value="C:myosin complex"/>
    <property type="evidence" value="ECO:0007669"/>
    <property type="project" value="UniProtKB-KW"/>
</dbReference>
<dbReference type="Proteomes" id="UP000241890">
    <property type="component" value="Unassembled WGS sequence"/>
</dbReference>
<dbReference type="GO" id="GO:0030048">
    <property type="term" value="P:actin filament-based movement"/>
    <property type="evidence" value="ECO:0007669"/>
    <property type="project" value="TreeGrafter"/>
</dbReference>
<keyword evidence="2 6" id="KW-0067">ATP-binding</keyword>
<dbReference type="Pfam" id="PF00063">
    <property type="entry name" value="Myosin_head"/>
    <property type="match status" value="1"/>
</dbReference>
<dbReference type="SMART" id="SM00242">
    <property type="entry name" value="MYSc"/>
    <property type="match status" value="1"/>
</dbReference>
<proteinExistence type="inferred from homology"/>
<dbReference type="Gene3D" id="3.40.850.10">
    <property type="entry name" value="Kinesin motor domain"/>
    <property type="match status" value="1"/>
</dbReference>
<dbReference type="Gene3D" id="1.20.58.530">
    <property type="match status" value="1"/>
</dbReference>
<feature type="domain" description="Myosin motor" evidence="7">
    <location>
        <begin position="9"/>
        <end position="676"/>
    </location>
</feature>
<dbReference type="Gene3D" id="1.20.120.720">
    <property type="entry name" value="Myosin VI head, motor domain, U50 subdomain"/>
    <property type="match status" value="1"/>
</dbReference>
<dbReference type="GO" id="GO:0006897">
    <property type="term" value="P:endocytosis"/>
    <property type="evidence" value="ECO:0007669"/>
    <property type="project" value="TreeGrafter"/>
</dbReference>
<dbReference type="GO" id="GO:0005886">
    <property type="term" value="C:plasma membrane"/>
    <property type="evidence" value="ECO:0007669"/>
    <property type="project" value="TreeGrafter"/>
</dbReference>
<keyword evidence="3 6" id="KW-0518">Myosin</keyword>
<comment type="caution">
    <text evidence="8">The sequence shown here is derived from an EMBL/GenBank/DDBJ whole genome shotgun (WGS) entry which is preliminary data.</text>
</comment>